<evidence type="ECO:0000256" key="5">
    <source>
        <dbReference type="ARBA" id="ARBA00023014"/>
    </source>
</evidence>
<gene>
    <name evidence="9" type="ORF">BFC18_20535</name>
</gene>
<feature type="domain" description="2Fe-2S ferredoxin-type" evidence="8">
    <location>
        <begin position="2"/>
        <end position="105"/>
    </location>
</feature>
<evidence type="ECO:0000256" key="3">
    <source>
        <dbReference type="ARBA" id="ARBA00022723"/>
    </source>
</evidence>
<comment type="cofactor">
    <cofactor evidence="7">
        <name>[2Fe-2S] cluster</name>
        <dbReference type="ChEBI" id="CHEBI:190135"/>
    </cofactor>
</comment>
<evidence type="ECO:0000256" key="6">
    <source>
        <dbReference type="ARBA" id="ARBA00023075"/>
    </source>
</evidence>
<dbReference type="PRINTS" id="PR00355">
    <property type="entry name" value="ADRENODOXIN"/>
</dbReference>
<proteinExistence type="inferred from homology"/>
<evidence type="ECO:0000313" key="9">
    <source>
        <dbReference type="EMBL" id="OFC69121.1"/>
    </source>
</evidence>
<comment type="similarity">
    <text evidence="1">Belongs to the adrenodoxin/putidaredoxin family.</text>
</comment>
<dbReference type="PANTHER" id="PTHR23426:SF65">
    <property type="entry name" value="FERREDOXIN-2, MITOCHONDRIAL"/>
    <property type="match status" value="1"/>
</dbReference>
<dbReference type="AlphaFoldDB" id="A0A1E7Z6S1"/>
<evidence type="ECO:0000259" key="8">
    <source>
        <dbReference type="PROSITE" id="PS51085"/>
    </source>
</evidence>
<keyword evidence="10" id="KW-1185">Reference proteome</keyword>
<dbReference type="Pfam" id="PF00111">
    <property type="entry name" value="Fer2"/>
    <property type="match status" value="1"/>
</dbReference>
<dbReference type="GO" id="GO:0140647">
    <property type="term" value="P:P450-containing electron transport chain"/>
    <property type="evidence" value="ECO:0007669"/>
    <property type="project" value="InterPro"/>
</dbReference>
<evidence type="ECO:0000313" key="10">
    <source>
        <dbReference type="Proteomes" id="UP000175691"/>
    </source>
</evidence>
<keyword evidence="5" id="KW-0411">Iron-sulfur</keyword>
<sequence>MPNITFILPDESIKVVDAFEGDSIMQTAVDAGIEEITADCGGNSSCATCHCIIDDAWIDKIGTADEVEFSVMESAIEPQPNSRLSCQIKVTDILDGAIIHVPEAEW</sequence>
<dbReference type="GO" id="GO:0005829">
    <property type="term" value="C:cytosol"/>
    <property type="evidence" value="ECO:0007669"/>
    <property type="project" value="TreeGrafter"/>
</dbReference>
<dbReference type="PROSITE" id="PS51085">
    <property type="entry name" value="2FE2S_FER_2"/>
    <property type="match status" value="1"/>
</dbReference>
<dbReference type="Gene3D" id="3.10.20.30">
    <property type="match status" value="1"/>
</dbReference>
<protein>
    <submittedName>
        <fullName evidence="9">(2Fe-2S)-binding protein</fullName>
    </submittedName>
</protein>
<comment type="caution">
    <text evidence="9">The sequence shown here is derived from an EMBL/GenBank/DDBJ whole genome shotgun (WGS) entry which is preliminary data.</text>
</comment>
<dbReference type="InterPro" id="IPR012675">
    <property type="entry name" value="Beta-grasp_dom_sf"/>
</dbReference>
<dbReference type="PANTHER" id="PTHR23426">
    <property type="entry name" value="FERREDOXIN/ADRENODOXIN"/>
    <property type="match status" value="1"/>
</dbReference>
<name>A0A1E7Z6S1_9ALTE</name>
<dbReference type="GO" id="GO:0051537">
    <property type="term" value="F:2 iron, 2 sulfur cluster binding"/>
    <property type="evidence" value="ECO:0007669"/>
    <property type="project" value="UniProtKB-KW"/>
</dbReference>
<dbReference type="InterPro" id="IPR036010">
    <property type="entry name" value="2Fe-2S_ferredoxin-like_sf"/>
</dbReference>
<evidence type="ECO:0000256" key="2">
    <source>
        <dbReference type="ARBA" id="ARBA00022714"/>
    </source>
</evidence>
<reference evidence="9 10" key="1">
    <citation type="submission" date="2016-08" db="EMBL/GenBank/DDBJ databases">
        <authorList>
            <person name="Seilhamer J.J."/>
        </authorList>
    </citation>
    <scope>NUCLEOTIDE SEQUENCE [LARGE SCALE GENOMIC DNA]</scope>
    <source>
        <strain evidence="9 10">KCTC 42603</strain>
    </source>
</reference>
<dbReference type="SUPFAM" id="SSF54292">
    <property type="entry name" value="2Fe-2S ferredoxin-like"/>
    <property type="match status" value="1"/>
</dbReference>
<keyword evidence="6" id="KW-0830">Ubiquinone</keyword>
<keyword evidence="4" id="KW-0408">Iron</keyword>
<dbReference type="InterPro" id="IPR001055">
    <property type="entry name" value="Adrenodoxin-like"/>
</dbReference>
<dbReference type="EMBL" id="MDHN01000041">
    <property type="protein sequence ID" value="OFC69121.1"/>
    <property type="molecule type" value="Genomic_DNA"/>
</dbReference>
<accession>A0A1E7Z6S1</accession>
<dbReference type="RefSeq" id="WP_070127313.1">
    <property type="nucleotide sequence ID" value="NZ_MDHN01000041.1"/>
</dbReference>
<dbReference type="OrthoDB" id="9799640at2"/>
<evidence type="ECO:0000256" key="1">
    <source>
        <dbReference type="ARBA" id="ARBA00010914"/>
    </source>
</evidence>
<dbReference type="GO" id="GO:0046872">
    <property type="term" value="F:metal ion binding"/>
    <property type="evidence" value="ECO:0007669"/>
    <property type="project" value="UniProtKB-KW"/>
</dbReference>
<organism evidence="9 10">
    <name type="scientific">Alteromonas confluentis</name>
    <dbReference type="NCBI Taxonomy" id="1656094"/>
    <lineage>
        <taxon>Bacteria</taxon>
        <taxon>Pseudomonadati</taxon>
        <taxon>Pseudomonadota</taxon>
        <taxon>Gammaproteobacteria</taxon>
        <taxon>Alteromonadales</taxon>
        <taxon>Alteromonadaceae</taxon>
        <taxon>Alteromonas/Salinimonas group</taxon>
        <taxon>Alteromonas</taxon>
    </lineage>
</organism>
<dbReference type="CDD" id="cd00207">
    <property type="entry name" value="fer2"/>
    <property type="match status" value="1"/>
</dbReference>
<evidence type="ECO:0000256" key="7">
    <source>
        <dbReference type="ARBA" id="ARBA00034078"/>
    </source>
</evidence>
<dbReference type="STRING" id="1656094.BFC18_20535"/>
<evidence type="ECO:0000256" key="4">
    <source>
        <dbReference type="ARBA" id="ARBA00023004"/>
    </source>
</evidence>
<keyword evidence="3" id="KW-0479">Metal-binding</keyword>
<dbReference type="InterPro" id="IPR001041">
    <property type="entry name" value="2Fe-2S_ferredoxin-type"/>
</dbReference>
<dbReference type="GO" id="GO:0009055">
    <property type="term" value="F:electron transfer activity"/>
    <property type="evidence" value="ECO:0007669"/>
    <property type="project" value="TreeGrafter"/>
</dbReference>
<keyword evidence="2" id="KW-0001">2Fe-2S</keyword>
<dbReference type="Proteomes" id="UP000175691">
    <property type="component" value="Unassembled WGS sequence"/>
</dbReference>